<dbReference type="RefSeq" id="WP_031366908.1">
    <property type="nucleotide sequence ID" value="NZ_FPKS01000014.1"/>
</dbReference>
<gene>
    <name evidence="2" type="ORF">RR45_GL000701</name>
    <name evidence="3" type="ORF">SAMN02746068_01879</name>
</gene>
<protein>
    <submittedName>
        <fullName evidence="2">Positive transcriptional regulator, MutR family</fullName>
    </submittedName>
    <submittedName>
        <fullName evidence="3">Transcriptional activator, Rgg/GadR/MutR family, C-terminal domain-containing protein</fullName>
    </submittedName>
</protein>
<dbReference type="InterPro" id="IPR010982">
    <property type="entry name" value="Lambda_DNA-bd_dom_sf"/>
</dbReference>
<dbReference type="Gene3D" id="1.10.260.40">
    <property type="entry name" value="lambda repressor-like DNA-binding domains"/>
    <property type="match status" value="1"/>
</dbReference>
<evidence type="ECO:0000313" key="3">
    <source>
        <dbReference type="EMBL" id="SFZ76240.1"/>
    </source>
</evidence>
<name>A0A1K2HHB6_9LACT</name>
<dbReference type="PROSITE" id="PS50943">
    <property type="entry name" value="HTH_CROC1"/>
    <property type="match status" value="1"/>
</dbReference>
<dbReference type="EMBL" id="JXJT01000018">
    <property type="protein sequence ID" value="PCS02167.1"/>
    <property type="molecule type" value="Genomic_DNA"/>
</dbReference>
<reference evidence="2 5" key="1">
    <citation type="submission" date="2014-12" db="EMBL/GenBank/DDBJ databases">
        <title>Draft genome sequences of 10 type strains of Lactococcus.</title>
        <authorList>
            <person name="Sun Z."/>
            <person name="Zhong Z."/>
            <person name="Liu W."/>
            <person name="Zhang W."/>
            <person name="Zhang H."/>
        </authorList>
    </citation>
    <scope>NUCLEOTIDE SEQUENCE [LARGE SCALE GENOMIC DNA]</scope>
    <source>
        <strain evidence="2 5">DSM 22330</strain>
    </source>
</reference>
<dbReference type="AlphaFoldDB" id="A0A1K2HHB6"/>
<reference evidence="3 4" key="2">
    <citation type="submission" date="2016-11" db="EMBL/GenBank/DDBJ databases">
        <authorList>
            <person name="Jaros S."/>
            <person name="Januszkiewicz K."/>
            <person name="Wedrychowicz H."/>
        </authorList>
    </citation>
    <scope>NUCLEOTIDE SEQUENCE [LARGE SCALE GENOMIC DNA]</scope>
    <source>
        <strain evidence="3 4">DSM 22330</strain>
    </source>
</reference>
<dbReference type="InterPro" id="IPR001387">
    <property type="entry name" value="Cro/C1-type_HTH"/>
</dbReference>
<dbReference type="InterPro" id="IPR010057">
    <property type="entry name" value="Transcription_activator_Rgg_C"/>
</dbReference>
<dbReference type="OrthoDB" id="2241897at2"/>
<dbReference type="EMBL" id="FPKS01000014">
    <property type="protein sequence ID" value="SFZ76240.1"/>
    <property type="molecule type" value="Genomic_DNA"/>
</dbReference>
<dbReference type="NCBIfam" id="TIGR01716">
    <property type="entry name" value="RGG_Cterm"/>
    <property type="match status" value="1"/>
</dbReference>
<dbReference type="GO" id="GO:0003677">
    <property type="term" value="F:DNA binding"/>
    <property type="evidence" value="ECO:0007669"/>
    <property type="project" value="InterPro"/>
</dbReference>
<evidence type="ECO:0000259" key="1">
    <source>
        <dbReference type="PROSITE" id="PS50943"/>
    </source>
</evidence>
<dbReference type="CDD" id="cd00093">
    <property type="entry name" value="HTH_XRE"/>
    <property type="match status" value="1"/>
</dbReference>
<organism evidence="3 4">
    <name type="scientific">Pseudolactococcus chungangensis CAU 28 = DSM 22330</name>
    <dbReference type="NCBI Taxonomy" id="1122154"/>
    <lineage>
        <taxon>Bacteria</taxon>
        <taxon>Bacillati</taxon>
        <taxon>Bacillota</taxon>
        <taxon>Bacilli</taxon>
        <taxon>Lactobacillales</taxon>
        <taxon>Streptococcaceae</taxon>
        <taxon>Pseudolactococcus</taxon>
    </lineage>
</organism>
<evidence type="ECO:0000313" key="2">
    <source>
        <dbReference type="EMBL" id="PCS02167.1"/>
    </source>
</evidence>
<dbReference type="Proteomes" id="UP000185655">
    <property type="component" value="Unassembled WGS sequence"/>
</dbReference>
<dbReference type="InterPro" id="IPR053163">
    <property type="entry name" value="HTH-type_regulator_Rgg"/>
</dbReference>
<keyword evidence="5" id="KW-1185">Reference proteome</keyword>
<dbReference type="Proteomes" id="UP000218979">
    <property type="component" value="Unassembled WGS sequence"/>
</dbReference>
<dbReference type="Pfam" id="PF21259">
    <property type="entry name" value="Rgg_C"/>
    <property type="match status" value="1"/>
</dbReference>
<feature type="domain" description="HTH cro/C1-type" evidence="1">
    <location>
        <begin position="12"/>
        <end position="64"/>
    </location>
</feature>
<evidence type="ECO:0000313" key="5">
    <source>
        <dbReference type="Proteomes" id="UP000218979"/>
    </source>
</evidence>
<dbReference type="PANTHER" id="PTHR37038">
    <property type="entry name" value="TRANSCRIPTIONAL REGULATOR-RELATED"/>
    <property type="match status" value="1"/>
</dbReference>
<accession>A0A1K2HHB6</accession>
<dbReference type="STRING" id="1122154.SAMN02746068_01879"/>
<evidence type="ECO:0000313" key="4">
    <source>
        <dbReference type="Proteomes" id="UP000185655"/>
    </source>
</evidence>
<proteinExistence type="predicted"/>
<dbReference type="SUPFAM" id="SSF47413">
    <property type="entry name" value="lambda repressor-like DNA-binding domains"/>
    <property type="match status" value="1"/>
</dbReference>
<sequence>MTIELDLGAFYKETREKLGYSQRDAESAYCDHSLISRFENGETVLRADKLLMAINGLDLTPTEFFVWHGDYLPNRLQMFNKKMNAYVINGDVEGLKTLLKTRAIRNEDKIFNIVAKCAIFDLSDEMLITKSERKFIEKYFNGVKQWTIYEMSVFAHCLEVLDVGEAYDIGQDILKSDEFSKIIASNAALAKKTLVNLYVHLICHGSYRYAEKLKRGIDNFLTEWDMSEKIILHIFEKFSLYRQEKNPELLSEIQDDIQILNRFGATGMAKRMTLFIEKFC</sequence>
<dbReference type="PANTHER" id="PTHR37038:SF12">
    <property type="entry name" value="TRANSCRIPTIONAL REGULATOR"/>
    <property type="match status" value="1"/>
</dbReference>